<evidence type="ECO:0000313" key="1">
    <source>
        <dbReference type="EMBL" id="BBW98868.1"/>
    </source>
</evidence>
<dbReference type="Proteomes" id="UP000501421">
    <property type="component" value="Plasmid pGspE55-1"/>
</dbReference>
<protein>
    <submittedName>
        <fullName evidence="1">Uncharacterized protein</fullName>
    </submittedName>
</protein>
<reference evidence="2" key="1">
    <citation type="journal article" date="2020" name="Microbiol. Resour. Announc.">
        <title>Complete Genome Sequence of Geobacillus sp. Strain E55-1, Isolated from Mine Geyser in Japan.</title>
        <authorList>
            <person name="Miyazaki K."/>
            <person name="Hase E."/>
            <person name="Tokito N."/>
        </authorList>
    </citation>
    <scope>NUCLEOTIDE SEQUENCE [LARGE SCALE GENOMIC DNA]</scope>
    <source>
        <strain evidence="2">E55-1</strain>
        <plasmid evidence="2">pGspE55-1</plasmid>
    </source>
</reference>
<keyword evidence="2" id="KW-1185">Reference proteome</keyword>
<gene>
    <name evidence="1" type="ORF">GsuE55_37010</name>
</gene>
<accession>A0A679FQM6</accession>
<geneLocation type="plasmid" evidence="1 2">
    <name>pGspE55-1</name>
</geneLocation>
<name>A0A679FQM6_9BACL</name>
<dbReference type="RefSeq" id="WP_172418849.1">
    <property type="nucleotide sequence ID" value="NZ_AP022558.1"/>
</dbReference>
<proteinExistence type="predicted"/>
<dbReference type="EMBL" id="AP022558">
    <property type="protein sequence ID" value="BBW98868.1"/>
    <property type="molecule type" value="Genomic_DNA"/>
</dbReference>
<sequence>MEYLKTIQPKHIRRGMVVDIVVDGKIQRGYVREVLSKGLTTRGVKVRLHDGKEGKIVHIPTKSELWQEQIKFYNSFLFGPVYGYWNIETQQWDLLLYDNPYTGQVERTIVWFQQEQDAMSFLPRLPHASILSIRRLSKKRLYADQIQPLAPDYIRIDGQRKITYQRFREIEQLLRQQ</sequence>
<keyword evidence="1" id="KW-0614">Plasmid</keyword>
<evidence type="ECO:0000313" key="2">
    <source>
        <dbReference type="Proteomes" id="UP000501421"/>
    </source>
</evidence>
<dbReference type="AlphaFoldDB" id="A0A679FQM6"/>
<organism evidence="1 2">
    <name type="scientific">Geobacillus subterraneus</name>
    <dbReference type="NCBI Taxonomy" id="129338"/>
    <lineage>
        <taxon>Bacteria</taxon>
        <taxon>Bacillati</taxon>
        <taxon>Bacillota</taxon>
        <taxon>Bacilli</taxon>
        <taxon>Bacillales</taxon>
        <taxon>Anoxybacillaceae</taxon>
        <taxon>Geobacillus</taxon>
    </lineage>
</organism>